<dbReference type="AlphaFoldDB" id="B1ZX52"/>
<organism evidence="2 3">
    <name type="scientific">Opitutus terrae (strain DSM 11246 / JCM 15787 / PB90-1)</name>
    <dbReference type="NCBI Taxonomy" id="452637"/>
    <lineage>
        <taxon>Bacteria</taxon>
        <taxon>Pseudomonadati</taxon>
        <taxon>Verrucomicrobiota</taxon>
        <taxon>Opitutia</taxon>
        <taxon>Opitutales</taxon>
        <taxon>Opitutaceae</taxon>
        <taxon>Opitutus</taxon>
    </lineage>
</organism>
<keyword evidence="3" id="KW-1185">Reference proteome</keyword>
<reference evidence="2 3" key="1">
    <citation type="journal article" date="2011" name="J. Bacteriol.">
        <title>Genome sequence of the verrucomicrobium Opitutus terrae PB90-1, an abundant inhabitant of rice paddy soil ecosystems.</title>
        <authorList>
            <person name="van Passel M.W."/>
            <person name="Kant R."/>
            <person name="Palva A."/>
            <person name="Copeland A."/>
            <person name="Lucas S."/>
            <person name="Lapidus A."/>
            <person name="Glavina del Rio T."/>
            <person name="Pitluck S."/>
            <person name="Goltsman E."/>
            <person name="Clum A."/>
            <person name="Sun H."/>
            <person name="Schmutz J."/>
            <person name="Larimer F.W."/>
            <person name="Land M.L."/>
            <person name="Hauser L."/>
            <person name="Kyrpides N."/>
            <person name="Mikhailova N."/>
            <person name="Richardson P.P."/>
            <person name="Janssen P.H."/>
            <person name="de Vos W.M."/>
            <person name="Smidt H."/>
        </authorList>
    </citation>
    <scope>NUCLEOTIDE SEQUENCE [LARGE SCALE GENOMIC DNA]</scope>
    <source>
        <strain evidence="3">DSM 11246 / JCM 15787 / PB90-1</strain>
    </source>
</reference>
<name>B1ZX52_OPITP</name>
<keyword evidence="1" id="KW-0732">Signal</keyword>
<evidence type="ECO:0000256" key="1">
    <source>
        <dbReference type="SAM" id="SignalP"/>
    </source>
</evidence>
<feature type="signal peptide" evidence="1">
    <location>
        <begin position="1"/>
        <end position="22"/>
    </location>
</feature>
<feature type="chain" id="PRO_5002774673" description="Lipoprotein" evidence="1">
    <location>
        <begin position="23"/>
        <end position="217"/>
    </location>
</feature>
<dbReference type="EMBL" id="CP001032">
    <property type="protein sequence ID" value="ACB76104.1"/>
    <property type="molecule type" value="Genomic_DNA"/>
</dbReference>
<dbReference type="Proteomes" id="UP000007013">
    <property type="component" value="Chromosome"/>
</dbReference>
<proteinExistence type="predicted"/>
<accession>B1ZX52</accession>
<dbReference type="KEGG" id="ote:Oter_2823"/>
<evidence type="ECO:0000313" key="3">
    <source>
        <dbReference type="Proteomes" id="UP000007013"/>
    </source>
</evidence>
<gene>
    <name evidence="2" type="ordered locus">Oter_2823</name>
</gene>
<evidence type="ECO:0000313" key="2">
    <source>
        <dbReference type="EMBL" id="ACB76104.1"/>
    </source>
</evidence>
<evidence type="ECO:0008006" key="4">
    <source>
        <dbReference type="Google" id="ProtNLM"/>
    </source>
</evidence>
<dbReference type="eggNOG" id="ENOG5032ZW9">
    <property type="taxonomic scope" value="Bacteria"/>
</dbReference>
<dbReference type="STRING" id="452637.Oter_2823"/>
<dbReference type="HOGENOM" id="CLU_094224_0_0_0"/>
<dbReference type="RefSeq" id="WP_012375639.1">
    <property type="nucleotide sequence ID" value="NC_010571.1"/>
</dbReference>
<dbReference type="OrthoDB" id="9814626at2"/>
<sequence length="217" mass="22564">MRVSLVPTLVLALLGLAACRDAKIETYRVASEKPEPLPPILTGGLDTPPAAGAPNPMSGGAMANTAVSTANTGPALTWTAPEHWQAKPASAMRKGSYAVPGEGGAPADFSVTAFPGDVGGEVANFNRWRGQIGLSPLPASDYENAVTRFEHDGLRFAVVEFANPDSQPAQRMIGAIVPVGQATWFFKLAGPDALVAKEKPALLDLLRSVKVSAPAQP</sequence>
<dbReference type="PROSITE" id="PS51257">
    <property type="entry name" value="PROKAR_LIPOPROTEIN"/>
    <property type="match status" value="1"/>
</dbReference>
<protein>
    <recommendedName>
        <fullName evidence="4">Lipoprotein</fullName>
    </recommendedName>
</protein>